<dbReference type="PANTHER" id="PTHR33608">
    <property type="entry name" value="BLL2464 PROTEIN"/>
    <property type="match status" value="1"/>
</dbReference>
<accession>A0A5S4VZJ2</accession>
<keyword evidence="3" id="KW-1185">Reference proteome</keyword>
<proteinExistence type="predicted"/>
<dbReference type="OrthoDB" id="9794556at2"/>
<protein>
    <submittedName>
        <fullName evidence="2">DUF58 domain-containing protein</fullName>
    </submittedName>
</protein>
<evidence type="ECO:0000259" key="1">
    <source>
        <dbReference type="Pfam" id="PF01882"/>
    </source>
</evidence>
<gene>
    <name evidence="2" type="ORF">FXB38_35660</name>
</gene>
<dbReference type="InterPro" id="IPR002881">
    <property type="entry name" value="DUF58"/>
</dbReference>
<feature type="domain" description="DUF58" evidence="1">
    <location>
        <begin position="61"/>
        <end position="261"/>
    </location>
</feature>
<evidence type="ECO:0000313" key="2">
    <source>
        <dbReference type="EMBL" id="TYL74203.1"/>
    </source>
</evidence>
<dbReference type="Proteomes" id="UP000324853">
    <property type="component" value="Unassembled WGS sequence"/>
</dbReference>
<organism evidence="2 3">
    <name type="scientific">Bradyrhizobium cytisi</name>
    <dbReference type="NCBI Taxonomy" id="515489"/>
    <lineage>
        <taxon>Bacteria</taxon>
        <taxon>Pseudomonadati</taxon>
        <taxon>Pseudomonadota</taxon>
        <taxon>Alphaproteobacteria</taxon>
        <taxon>Hyphomicrobiales</taxon>
        <taxon>Nitrobacteraceae</taxon>
        <taxon>Bradyrhizobium</taxon>
    </lineage>
</organism>
<dbReference type="RefSeq" id="WP_148755626.1">
    <property type="nucleotide sequence ID" value="NZ_VSSR01000072.1"/>
</dbReference>
<sequence>MAAETGHTAKEVIAIRRADGESRTLAASLPRLVLEARRIAANVIHGLHGRRRAGSGENFWQYRRFVSGEPAQRVDWRRSARDDHLYVRELEWEASHTVWIWPDRSPSMAFASKTARDSKLERTLIVAFALAELLVAGGERVGIPGLMAPTASSSVIDKMAQAMLHDDADRLSLPPSFVPAALAETIVLSDFWSPIAEIRTTLAGLSGSGAHGTLVQVVDPAEESFPYSGRVEFVEPEGFGVITAGRAESWVDDYTARLALHRDQIRAETNKLDWLFTTHATDRSAAELLLFLHAGMQVSKSGARTTSIKAGPAA</sequence>
<comment type="caution">
    <text evidence="2">The sequence shown here is derived from an EMBL/GenBank/DDBJ whole genome shotgun (WGS) entry which is preliminary data.</text>
</comment>
<name>A0A5S4VZJ2_9BRAD</name>
<dbReference type="EMBL" id="VSSR01000072">
    <property type="protein sequence ID" value="TYL74203.1"/>
    <property type="molecule type" value="Genomic_DNA"/>
</dbReference>
<reference evidence="2 3" key="1">
    <citation type="submission" date="2019-08" db="EMBL/GenBank/DDBJ databases">
        <title>Bradyrhizobium hipponensis sp. nov., a rhizobium isolated from a Lupinus angustifolius root nodule in Tunisia.</title>
        <authorList>
            <person name="Off K."/>
            <person name="Rejili M."/>
            <person name="Mars M."/>
            <person name="Brachmann A."/>
            <person name="Marin M."/>
        </authorList>
    </citation>
    <scope>NUCLEOTIDE SEQUENCE [LARGE SCALE GENOMIC DNA]</scope>
    <source>
        <strain evidence="2 3">CTAW11</strain>
    </source>
</reference>
<evidence type="ECO:0000313" key="3">
    <source>
        <dbReference type="Proteomes" id="UP000324853"/>
    </source>
</evidence>
<dbReference type="PANTHER" id="PTHR33608:SF6">
    <property type="entry name" value="BLL2464 PROTEIN"/>
    <property type="match status" value="1"/>
</dbReference>
<dbReference type="AlphaFoldDB" id="A0A5S4VZJ2"/>
<dbReference type="Pfam" id="PF01882">
    <property type="entry name" value="DUF58"/>
    <property type="match status" value="1"/>
</dbReference>